<dbReference type="Proteomes" id="UP000023152">
    <property type="component" value="Unassembled WGS sequence"/>
</dbReference>
<evidence type="ECO:0000256" key="1">
    <source>
        <dbReference type="SAM" id="MobiDB-lite"/>
    </source>
</evidence>
<reference evidence="2 3" key="1">
    <citation type="journal article" date="2013" name="Curr. Biol.">
        <title>The Genome of the Foraminiferan Reticulomyxa filosa.</title>
        <authorList>
            <person name="Glockner G."/>
            <person name="Hulsmann N."/>
            <person name="Schleicher M."/>
            <person name="Noegel A.A."/>
            <person name="Eichinger L."/>
            <person name="Gallinger C."/>
            <person name="Pawlowski J."/>
            <person name="Sierra R."/>
            <person name="Euteneuer U."/>
            <person name="Pillet L."/>
            <person name="Moustafa A."/>
            <person name="Platzer M."/>
            <person name="Groth M."/>
            <person name="Szafranski K."/>
            <person name="Schliwa M."/>
        </authorList>
    </citation>
    <scope>NUCLEOTIDE SEQUENCE [LARGE SCALE GENOMIC DNA]</scope>
</reference>
<evidence type="ECO:0000313" key="3">
    <source>
        <dbReference type="Proteomes" id="UP000023152"/>
    </source>
</evidence>
<dbReference type="EMBL" id="ASPP01048896">
    <property type="protein sequence ID" value="ETN97701.1"/>
    <property type="molecule type" value="Genomic_DNA"/>
</dbReference>
<dbReference type="AlphaFoldDB" id="X6L986"/>
<sequence length="155" mass="18522">MEKKGSDEESEMFDENVQKTEEKEANEDLKKFEEDLQKLKSSESMLERVYTKTNDLLSYLLSQSTKEKNVQDKIINERDGQCKFIFSGRGLQNTCHYNRVYEWIQEKVQQKKKEETRMKKYCVMSYSKNAKKYSLSILWDSVPIKIDMRFTHTSE</sequence>
<feature type="compositionally biased region" description="Basic and acidic residues" evidence="1">
    <location>
        <begin position="16"/>
        <end position="29"/>
    </location>
</feature>
<gene>
    <name evidence="2" type="ORF">RFI_39826</name>
</gene>
<protein>
    <submittedName>
        <fullName evidence="2">Uncharacterized protein</fullName>
    </submittedName>
</protein>
<organism evidence="2 3">
    <name type="scientific">Reticulomyxa filosa</name>
    <dbReference type="NCBI Taxonomy" id="46433"/>
    <lineage>
        <taxon>Eukaryota</taxon>
        <taxon>Sar</taxon>
        <taxon>Rhizaria</taxon>
        <taxon>Retaria</taxon>
        <taxon>Foraminifera</taxon>
        <taxon>Monothalamids</taxon>
        <taxon>Reticulomyxidae</taxon>
        <taxon>Reticulomyxa</taxon>
    </lineage>
</organism>
<keyword evidence="3" id="KW-1185">Reference proteome</keyword>
<evidence type="ECO:0000313" key="2">
    <source>
        <dbReference type="EMBL" id="ETN97701.1"/>
    </source>
</evidence>
<proteinExistence type="predicted"/>
<comment type="caution">
    <text evidence="2">The sequence shown here is derived from an EMBL/GenBank/DDBJ whole genome shotgun (WGS) entry which is preliminary data.</text>
</comment>
<feature type="region of interest" description="Disordered" evidence="1">
    <location>
        <begin position="1"/>
        <end position="29"/>
    </location>
</feature>
<accession>X6L986</accession>
<name>X6L986_RETFI</name>